<protein>
    <submittedName>
        <fullName evidence="4">ARM repeat superfamily protein</fullName>
    </submittedName>
</protein>
<dbReference type="Pfam" id="PF14222">
    <property type="entry name" value="MOR2-PAG1_N"/>
    <property type="match status" value="2"/>
</dbReference>
<dbReference type="PANTHER" id="PTHR12295">
    <property type="entry name" value="FURRY-RELATED"/>
    <property type="match status" value="1"/>
</dbReference>
<name>A0A1D6QA29_MAIZE</name>
<dbReference type="PANTHER" id="PTHR12295:SF30">
    <property type="entry name" value="PROTEIN FURRY"/>
    <property type="match status" value="1"/>
</dbReference>
<evidence type="ECO:0000313" key="4">
    <source>
        <dbReference type="EMBL" id="AQK55203.1"/>
    </source>
</evidence>
<gene>
    <name evidence="4" type="ORF">ZEAMMB73_Zm00001d051839</name>
</gene>
<dbReference type="InterPro" id="IPR016024">
    <property type="entry name" value="ARM-type_fold"/>
</dbReference>
<dbReference type="InterPro" id="IPR025614">
    <property type="entry name" value="Cell_morpho_N"/>
</dbReference>
<dbReference type="ExpressionAtlas" id="A0A1D6QA29">
    <property type="expression patterns" value="baseline and differential"/>
</dbReference>
<feature type="domain" description="Cell morphogenesis protein N-terminal" evidence="2">
    <location>
        <begin position="85"/>
        <end position="432"/>
    </location>
</feature>
<dbReference type="Pfam" id="PF14228">
    <property type="entry name" value="MOR2-PAG1_mid"/>
    <property type="match status" value="1"/>
</dbReference>
<organism evidence="4">
    <name type="scientific">Zea mays</name>
    <name type="common">Maize</name>
    <dbReference type="NCBI Taxonomy" id="4577"/>
    <lineage>
        <taxon>Eukaryota</taxon>
        <taxon>Viridiplantae</taxon>
        <taxon>Streptophyta</taxon>
        <taxon>Embryophyta</taxon>
        <taxon>Tracheophyta</taxon>
        <taxon>Spermatophyta</taxon>
        <taxon>Magnoliopsida</taxon>
        <taxon>Liliopsida</taxon>
        <taxon>Poales</taxon>
        <taxon>Poaceae</taxon>
        <taxon>PACMAD clade</taxon>
        <taxon>Panicoideae</taxon>
        <taxon>Andropogonodae</taxon>
        <taxon>Andropogoneae</taxon>
        <taxon>Tripsacinae</taxon>
        <taxon>Zea</taxon>
    </lineage>
</organism>
<feature type="domain" description="Cell morphogenesis central region" evidence="3">
    <location>
        <begin position="623"/>
        <end position="1734"/>
    </location>
</feature>
<evidence type="ECO:0000259" key="3">
    <source>
        <dbReference type="Pfam" id="PF14228"/>
    </source>
</evidence>
<evidence type="ECO:0000259" key="2">
    <source>
        <dbReference type="Pfam" id="PF14222"/>
    </source>
</evidence>
<feature type="region of interest" description="Disordered" evidence="1">
    <location>
        <begin position="1072"/>
        <end position="1094"/>
    </location>
</feature>
<proteinExistence type="predicted"/>
<dbReference type="InterPro" id="IPR029473">
    <property type="entry name" value="MOR2-PAG1_mid"/>
</dbReference>
<accession>A0A1D6QA29</accession>
<dbReference type="InterPro" id="IPR039867">
    <property type="entry name" value="Furry/Tao3/Mor2"/>
</dbReference>
<feature type="domain" description="Cell morphogenesis protein N-terminal" evidence="2">
    <location>
        <begin position="447"/>
        <end position="585"/>
    </location>
</feature>
<dbReference type="EMBL" id="CM000780">
    <property type="protein sequence ID" value="AQK55203.1"/>
    <property type="molecule type" value="Genomic_DNA"/>
</dbReference>
<dbReference type="GO" id="GO:0000902">
    <property type="term" value="P:cell morphogenesis"/>
    <property type="evidence" value="ECO:0007669"/>
    <property type="project" value="InterPro"/>
</dbReference>
<evidence type="ECO:0000256" key="1">
    <source>
        <dbReference type="SAM" id="MobiDB-lite"/>
    </source>
</evidence>
<dbReference type="SUPFAM" id="SSF48371">
    <property type="entry name" value="ARM repeat"/>
    <property type="match status" value="2"/>
</dbReference>
<feature type="compositionally biased region" description="Basic and acidic residues" evidence="1">
    <location>
        <begin position="1084"/>
        <end position="1094"/>
    </location>
</feature>
<reference evidence="4" key="1">
    <citation type="submission" date="2015-12" db="EMBL/GenBank/DDBJ databases">
        <title>Update maize B73 reference genome by single molecule sequencing technologies.</title>
        <authorList>
            <consortium name="Maize Genome Sequencing Project"/>
            <person name="Ware D."/>
        </authorList>
    </citation>
    <scope>NUCLEOTIDE SEQUENCE</scope>
    <source>
        <tissue evidence="4">Seedling</tissue>
    </source>
</reference>
<sequence length="1782" mass="201476">MGAGGAAKQIVDSLLARFLPLARRRIETAQAQDGQYLRPCDPSYEQVLDSLAMVARHTPLPLLEALLRWRESESPKGAHDASTYQKKLAVECIFSSACIRFAECCPQEGITEKLWIGLESFVFDWLINADRVVSQVEYPSLVDLRGLLLDLVAQLLGALSRIRFSSVTERFFIELNVRRIDSLALRSETLSIINGMRYLKLGVKTEGGLNASVSFIAKANPLNRPPNKRKSELQHALCNMLSSILAPLAEGGKNHWPPLGVEPALSLWYDAVARIRVQLMYWMDKQSKHVAVGFPLVTLLLCLGDANAFNSSFSQHMEILYKYLKDKNHRSMALDCLHRLVKFYLNIYADYQPRNHVWDYLDSVTSQLLTVLKKGLLTQDVQHDKLVEFCVTLAQSNLDFAMNHMILELLKPDSLSEAKVVGLRALLEIVVSPSNQQIGLDVLQVFGIGHYIPKVKSAIESILRSCNKAYSLALLTSSKTTIDNVTKDKSQGSLFRSVLKCIPYLIEEAGRNDKMTEIIPQHGISIDPGVREEAVQVLNRIVRCLPNRRFAVLKGMANFILKLPDEFPLLIQTSLGRLVELMRLWRVCLSEEALAKDMQSGRRLSIGGDALQRSPFHRSRDVSEFRASEMDAVGLVFLSSADVQIRLTALELLRCVRALQNNLRDYSANEWGDNKLKLEPEPIFIIDIIEENGEDIVQSCYWDPGRPYDLRREMDPIPLDVTLQSILESVDKNRWARYLSEIVKYAAELCPSSVQDARLEVIRRLEQITPADLGGKAQQPQDSETKLDQWLIYAMFACSCPPDIREEFSIKSAREVFHMIFPSLRHGSEAYALAATSALGHSHLEVCEIMFGDLALFVEEVSSETEGKPKWKNPRSRREDLRTHVANIHRILAEKVWPGMLSRKPVLCQHFLKFIEETYRQITISLADSFQDLQPLRYALASVLRYLAPEFVDAKAERFDNRIRKKLFDLLLTWSEDSGSSWGQESSSDYRREIERYKSNQHTRSRESFDKLAFDREMAEQLEAINWASMNAIASLLYGPCFDDNARKMSGRVISWINSLFMEPSARAPFGHSPVDPRTPSYSKHTDGRFGGRDKQKTSHLRLLLAKTALKNILQTNLDLFPACIDQCYSPDPQIADGYFSVLAEVYMRQEIPKCEIQRLVSLILYKVVDQTKLIRDSALQMLETLSLREWAEDDTDGVGHYRASVVGNLPDSYQQFQYKLSSKLAKDHPELSEHLCEEIMQRQLDAVDIIAQHQVLTCMAPWIENLNFVRLKESGWSERLLKSLYYVTWKHGDQFPDEIEKLWSTVASNTRNIIPVLNFLITRGIEDCDANPSAEITGAFATYFSVAKRVSLYLARICPQQTIDHLVFELSQRMLEDDEEPVRLGKVDVSANVVLEFSQGPTASQVATVVDSQPHMSPLLVRGSLDGAVRNVSGNLSWRTSAVTGRSVSGPLSPLAHEVSIPNPTAGRSGQLLPALITMSGPLSGVRSSAGNLRSRHVSRDSGDYYFDTPNSTDDILHQGGSGIHGINANELQSALQGHQHLLSRADIALILLAEIAYENDEDFRENLPLLFHVTCVSMDSSEDIVLEHCQDLLVNLLYSLAGRHLELYEIESSERENKHHVVSLIKYIQSKRGSLMWENEDPTLFRIELPSASLLSALVQSMVSAIFFQGDLRETWGSEALKWAMECTSRHLACRSHQIYRALRPSVKSDSCVLLLRCIHRCLGNPVPAVLGFAMEILLTLQVMVENMEPEKVILYPQLFWGCVALMHTDFVHIYCQRRR</sequence>